<evidence type="ECO:0000256" key="1">
    <source>
        <dbReference type="SAM" id="MobiDB-lite"/>
    </source>
</evidence>
<feature type="compositionally biased region" description="Basic and acidic residues" evidence="1">
    <location>
        <begin position="31"/>
        <end position="41"/>
    </location>
</feature>
<evidence type="ECO:0000313" key="5">
    <source>
        <dbReference type="Proteomes" id="UP001341281"/>
    </source>
</evidence>
<dbReference type="Pfam" id="PF21188">
    <property type="entry name" value="BRR2_plug"/>
    <property type="match status" value="1"/>
</dbReference>
<proteinExistence type="predicted"/>
<gene>
    <name evidence="4" type="ORF">U9M48_023018</name>
</gene>
<dbReference type="InterPro" id="IPR041094">
    <property type="entry name" value="Brr2_helicase_PWI"/>
</dbReference>
<evidence type="ECO:0000259" key="3">
    <source>
        <dbReference type="Pfam" id="PF21188"/>
    </source>
</evidence>
<sequence length="370" mass="41092">MSNLGGGAEAHTRFNQYEYGANSIVVLITDSRPRDDTHEPTGEPETLWGRINPKSFDDRAVQNKPPELKAKLSKSRDKNTKRDASAAAADAKRRRHAACAQEASVLSLTGDVVYKPQTNETRAAYEALLSLIQQLLGGQPLDIIAGAADEVLATLKNDKIKNPDKKKKSVEMLLGAAIPNQLFDQLVSTGKLITDFDHPAAVPSGGAMDATLDDDVGVTVEFEEDEDHESDFDQVQDDLDEDDAAEFSGHGGMQMGGELDDDDDMQNANQRLAVNVQDIDAYWLQRKMSQAYGDIDAQQSQMLAEDILKVIGEGDDRDVENRLVMLLDYEKFDLIKLLLRNRLKIVWCTRLARAEDQEQRKKIEEEMASE</sequence>
<feature type="domain" description="Brr2 N-terminal helicase PWI" evidence="2">
    <location>
        <begin position="273"/>
        <end position="369"/>
    </location>
</feature>
<feature type="region of interest" description="Disordered" evidence="1">
    <location>
        <begin position="30"/>
        <end position="93"/>
    </location>
</feature>
<feature type="compositionally biased region" description="Basic and acidic residues" evidence="1">
    <location>
        <begin position="55"/>
        <end position="84"/>
    </location>
</feature>
<evidence type="ECO:0000259" key="2">
    <source>
        <dbReference type="Pfam" id="PF18149"/>
    </source>
</evidence>
<keyword evidence="5" id="KW-1185">Reference proteome</keyword>
<evidence type="ECO:0000313" key="4">
    <source>
        <dbReference type="EMBL" id="WVZ74902.1"/>
    </source>
</evidence>
<reference evidence="4 5" key="1">
    <citation type="submission" date="2024-02" db="EMBL/GenBank/DDBJ databases">
        <title>High-quality chromosome-scale genome assembly of Pensacola bahiagrass (Paspalum notatum Flugge var. saurae).</title>
        <authorList>
            <person name="Vega J.M."/>
            <person name="Podio M."/>
            <person name="Orjuela J."/>
            <person name="Siena L.A."/>
            <person name="Pessino S.C."/>
            <person name="Combes M.C."/>
            <person name="Mariac C."/>
            <person name="Albertini E."/>
            <person name="Pupilli F."/>
            <person name="Ortiz J.P.A."/>
            <person name="Leblanc O."/>
        </authorList>
    </citation>
    <scope>NUCLEOTIDE SEQUENCE [LARGE SCALE GENOMIC DNA]</scope>
    <source>
        <strain evidence="4">R1</strain>
        <tissue evidence="4">Leaf</tissue>
    </source>
</reference>
<dbReference type="InterPro" id="IPR048863">
    <property type="entry name" value="BRR2_plug"/>
</dbReference>
<dbReference type="Proteomes" id="UP001341281">
    <property type="component" value="Chromosome 05"/>
</dbReference>
<name>A0AAQ3TM84_PASNO</name>
<dbReference type="EMBL" id="CP144749">
    <property type="protein sequence ID" value="WVZ74902.1"/>
    <property type="molecule type" value="Genomic_DNA"/>
</dbReference>
<accession>A0AAQ3TM84</accession>
<dbReference type="AlphaFoldDB" id="A0AAQ3TM84"/>
<dbReference type="Pfam" id="PF18149">
    <property type="entry name" value="Helicase_PWI"/>
    <property type="match status" value="1"/>
</dbReference>
<evidence type="ECO:0008006" key="6">
    <source>
        <dbReference type="Google" id="ProtNLM"/>
    </source>
</evidence>
<organism evidence="4 5">
    <name type="scientific">Paspalum notatum var. saurae</name>
    <dbReference type="NCBI Taxonomy" id="547442"/>
    <lineage>
        <taxon>Eukaryota</taxon>
        <taxon>Viridiplantae</taxon>
        <taxon>Streptophyta</taxon>
        <taxon>Embryophyta</taxon>
        <taxon>Tracheophyta</taxon>
        <taxon>Spermatophyta</taxon>
        <taxon>Magnoliopsida</taxon>
        <taxon>Liliopsida</taxon>
        <taxon>Poales</taxon>
        <taxon>Poaceae</taxon>
        <taxon>PACMAD clade</taxon>
        <taxon>Panicoideae</taxon>
        <taxon>Andropogonodae</taxon>
        <taxon>Paspaleae</taxon>
        <taxon>Paspalinae</taxon>
        <taxon>Paspalum</taxon>
    </lineage>
</organism>
<feature type="domain" description="Pre-mRNA-splicing helicase BRR2-like plug" evidence="3">
    <location>
        <begin position="121"/>
        <end position="188"/>
    </location>
</feature>
<protein>
    <recommendedName>
        <fullName evidence="6">Brr2 N-terminal helicase PWI domain-containing protein</fullName>
    </recommendedName>
</protein>